<reference evidence="2 3" key="1">
    <citation type="submission" date="2019-03" db="EMBL/GenBank/DDBJ databases">
        <title>First draft genome of Liparis tanakae, snailfish: a comprehensive survey of snailfish specific genes.</title>
        <authorList>
            <person name="Kim W."/>
            <person name="Song I."/>
            <person name="Jeong J.-H."/>
            <person name="Kim D."/>
            <person name="Kim S."/>
            <person name="Ryu S."/>
            <person name="Song J.Y."/>
            <person name="Lee S.K."/>
        </authorList>
    </citation>
    <scope>NUCLEOTIDE SEQUENCE [LARGE SCALE GENOMIC DNA]</scope>
    <source>
        <tissue evidence="2">Muscle</tissue>
    </source>
</reference>
<accession>A0A4Z2G7X5</accession>
<keyword evidence="3" id="KW-1185">Reference proteome</keyword>
<feature type="region of interest" description="Disordered" evidence="1">
    <location>
        <begin position="1"/>
        <end position="24"/>
    </location>
</feature>
<evidence type="ECO:0000313" key="2">
    <source>
        <dbReference type="EMBL" id="TNN49230.1"/>
    </source>
</evidence>
<dbReference type="EMBL" id="SRLO01000663">
    <property type="protein sequence ID" value="TNN49230.1"/>
    <property type="molecule type" value="Genomic_DNA"/>
</dbReference>
<evidence type="ECO:0000313" key="3">
    <source>
        <dbReference type="Proteomes" id="UP000314294"/>
    </source>
</evidence>
<evidence type="ECO:0000256" key="1">
    <source>
        <dbReference type="SAM" id="MobiDB-lite"/>
    </source>
</evidence>
<protein>
    <submittedName>
        <fullName evidence="2">Uncharacterized protein</fullName>
    </submittedName>
</protein>
<gene>
    <name evidence="2" type="ORF">EYF80_040528</name>
</gene>
<comment type="caution">
    <text evidence="2">The sequence shown here is derived from an EMBL/GenBank/DDBJ whole genome shotgun (WGS) entry which is preliminary data.</text>
</comment>
<name>A0A4Z2G7X5_9TELE</name>
<feature type="compositionally biased region" description="Basic and acidic residues" evidence="1">
    <location>
        <begin position="201"/>
        <end position="213"/>
    </location>
</feature>
<dbReference type="Proteomes" id="UP000314294">
    <property type="component" value="Unassembled WGS sequence"/>
</dbReference>
<proteinExistence type="predicted"/>
<dbReference type="AlphaFoldDB" id="A0A4Z2G7X5"/>
<organism evidence="2 3">
    <name type="scientific">Liparis tanakae</name>
    <name type="common">Tanaka's snailfish</name>
    <dbReference type="NCBI Taxonomy" id="230148"/>
    <lineage>
        <taxon>Eukaryota</taxon>
        <taxon>Metazoa</taxon>
        <taxon>Chordata</taxon>
        <taxon>Craniata</taxon>
        <taxon>Vertebrata</taxon>
        <taxon>Euteleostomi</taxon>
        <taxon>Actinopterygii</taxon>
        <taxon>Neopterygii</taxon>
        <taxon>Teleostei</taxon>
        <taxon>Neoteleostei</taxon>
        <taxon>Acanthomorphata</taxon>
        <taxon>Eupercaria</taxon>
        <taxon>Perciformes</taxon>
        <taxon>Cottioidei</taxon>
        <taxon>Cottales</taxon>
        <taxon>Liparidae</taxon>
        <taxon>Liparis</taxon>
    </lineage>
</organism>
<feature type="region of interest" description="Disordered" evidence="1">
    <location>
        <begin position="107"/>
        <end position="149"/>
    </location>
</feature>
<feature type="region of interest" description="Disordered" evidence="1">
    <location>
        <begin position="168"/>
        <end position="268"/>
    </location>
</feature>
<feature type="region of interest" description="Disordered" evidence="1">
    <location>
        <begin position="288"/>
        <end position="327"/>
    </location>
</feature>
<feature type="compositionally biased region" description="Basic and acidic residues" evidence="1">
    <location>
        <begin position="130"/>
        <end position="149"/>
    </location>
</feature>
<sequence>MKVCETLETGDQKGGGDSRWSPGIPSARILLSDPEAPGEITRHALGAALPEGPRYTGIPLRHNNKITNRRETPADKCKTSDSIAEVTLRSPRAGTVGGFFERLCRQTDEEGDVMPETPGPRRVRRSPVGDGRRGGAERERGAADARRGAAIGREESQLTFSPDFPVGPFAPLPPRAPCGGGDTSETRRVTRNIRASRGIHPRPEEQEEGEHFEYMTSTIPSPRIPRQTRNSQFPLRNIRRDSPLTPSAPYPTGEKHKQEVNKTAGDDETPLLAVDDIIFTRRRERPAAWPWSLTDDPDGKPQEVYRVSRGPIGSNRKISNGRRPVGPRITCPDHFAWPPSTLKVPWDV</sequence>